<feature type="domain" description="Inosine/uridine-preferring nucleoside hydrolase" evidence="2">
    <location>
        <begin position="28"/>
        <end position="207"/>
    </location>
</feature>
<dbReference type="AlphaFoldDB" id="A0A9X3N681"/>
<comment type="caution">
    <text evidence="3">The sequence shown here is derived from an EMBL/GenBank/DDBJ whole genome shotgun (WGS) entry which is preliminary data.</text>
</comment>
<organism evidence="3 4">
    <name type="scientific">Solirubrobacter phytolaccae</name>
    <dbReference type="NCBI Taxonomy" id="1404360"/>
    <lineage>
        <taxon>Bacteria</taxon>
        <taxon>Bacillati</taxon>
        <taxon>Actinomycetota</taxon>
        <taxon>Thermoleophilia</taxon>
        <taxon>Solirubrobacterales</taxon>
        <taxon>Solirubrobacteraceae</taxon>
        <taxon>Solirubrobacter</taxon>
    </lineage>
</organism>
<gene>
    <name evidence="3" type="ORF">OJ997_09475</name>
</gene>
<dbReference type="Gene3D" id="3.90.245.10">
    <property type="entry name" value="Ribonucleoside hydrolase-like"/>
    <property type="match status" value="1"/>
</dbReference>
<accession>A0A9X3N681</accession>
<protein>
    <submittedName>
        <fullName evidence="3">Nucleoside hydrolase</fullName>
    </submittedName>
</protein>
<evidence type="ECO:0000313" key="4">
    <source>
        <dbReference type="Proteomes" id="UP001147653"/>
    </source>
</evidence>
<keyword evidence="3" id="KW-0378">Hydrolase</keyword>
<dbReference type="PANTHER" id="PTHR43264">
    <property type="match status" value="1"/>
</dbReference>
<dbReference type="InterPro" id="IPR001910">
    <property type="entry name" value="Inosine/uridine_hydrolase_dom"/>
</dbReference>
<keyword evidence="4" id="KW-1185">Reference proteome</keyword>
<keyword evidence="1" id="KW-0732">Signal</keyword>
<dbReference type="InterPro" id="IPR036452">
    <property type="entry name" value="Ribo_hydro-like"/>
</dbReference>
<evidence type="ECO:0000256" key="1">
    <source>
        <dbReference type="SAM" id="SignalP"/>
    </source>
</evidence>
<proteinExistence type="predicted"/>
<dbReference type="GO" id="GO:0016799">
    <property type="term" value="F:hydrolase activity, hydrolyzing N-glycosyl compounds"/>
    <property type="evidence" value="ECO:0007669"/>
    <property type="project" value="InterPro"/>
</dbReference>
<name>A0A9X3N681_9ACTN</name>
<feature type="chain" id="PRO_5040996265" evidence="1">
    <location>
        <begin position="24"/>
        <end position="470"/>
    </location>
</feature>
<dbReference type="Pfam" id="PF01156">
    <property type="entry name" value="IU_nuc_hydro"/>
    <property type="match status" value="1"/>
</dbReference>
<dbReference type="SUPFAM" id="SSF53590">
    <property type="entry name" value="Nucleoside hydrolase"/>
    <property type="match status" value="1"/>
</dbReference>
<dbReference type="EMBL" id="JAPDDP010000013">
    <property type="protein sequence ID" value="MDA0180523.1"/>
    <property type="molecule type" value="Genomic_DNA"/>
</dbReference>
<evidence type="ECO:0000259" key="2">
    <source>
        <dbReference type="Pfam" id="PF01156"/>
    </source>
</evidence>
<dbReference type="PANTHER" id="PTHR43264:SF1">
    <property type="entry name" value="INOSINE_URIDINE-PREFERRING NUCLEOSIDE HYDROLASE DOMAIN-CONTAINING PROTEIN"/>
    <property type="match status" value="1"/>
</dbReference>
<reference evidence="3" key="1">
    <citation type="submission" date="2022-10" db="EMBL/GenBank/DDBJ databases">
        <title>The WGS of Solirubrobacter phytolaccae KCTC 29190.</title>
        <authorList>
            <person name="Jiang Z."/>
        </authorList>
    </citation>
    <scope>NUCLEOTIDE SEQUENCE</scope>
    <source>
        <strain evidence="3">KCTC 29190</strain>
    </source>
</reference>
<feature type="signal peptide" evidence="1">
    <location>
        <begin position="1"/>
        <end position="23"/>
    </location>
</feature>
<evidence type="ECO:0000313" key="3">
    <source>
        <dbReference type="EMBL" id="MDA0180523.1"/>
    </source>
</evidence>
<sequence>MRSTWVCALVAAFALVAPSTASADVPSIIIDTDIALWWDDVSAFAIANAAEDKGDVRYLGAVADVKSLSAAPAIDAINTWYGNGKVPVGATLGVEQNIFANVYTSDLARRFKHSLGDGTSAEDAVALYRRLLSGEPDHSVTIVSLGGLTNLAALLSSDRALVERKVKNLVVMAGEFPTPSRAWTNELIDVPATKYVFNTAWPKSVPITWADAKIGFPLFVGQTVSQAHPASSPVRAAFEILFPDGTVGDANWDAIAIYYAIYGLGDDLLRLTGAGGAARVDSWGAISWVDNPERPDDRYLQIPSYPRFASVLNALIDYVPAHPGGDDETEVSAASDVGGEVPATLGITTGAPASFAPFVPGVARDYDTSLDVTVTSSAADAALTVADPSPTAPGHLVNGTLALPQALKARAGAAAFADVAASPTRLAAWTGPVASAVVQVDFRQPIGATDALRTGRYSKTLTLTLSTTTP</sequence>
<dbReference type="Proteomes" id="UP001147653">
    <property type="component" value="Unassembled WGS sequence"/>
</dbReference>
<dbReference type="RefSeq" id="WP_270024836.1">
    <property type="nucleotide sequence ID" value="NZ_JAPDDP010000013.1"/>
</dbReference>